<proteinExistence type="predicted"/>
<dbReference type="GO" id="GO:0007031">
    <property type="term" value="P:peroxisome organization"/>
    <property type="evidence" value="ECO:0007669"/>
    <property type="project" value="InterPro"/>
</dbReference>
<keyword evidence="2" id="KW-1185">Reference proteome</keyword>
<dbReference type="OrthoDB" id="77656at2759"/>
<dbReference type="Proteomes" id="UP000515123">
    <property type="component" value="Linkage group 19"/>
</dbReference>
<accession>A0A6P5GVD0</accession>
<reference evidence="3" key="2">
    <citation type="submission" date="2025-08" db="UniProtKB">
        <authorList>
            <consortium name="RefSeq"/>
        </authorList>
    </citation>
    <scope>IDENTIFICATION</scope>
    <source>
        <tissue evidence="3">Leaf</tissue>
    </source>
</reference>
<dbReference type="PANTHER" id="PTHR34126:SF9">
    <property type="entry name" value="OS04G0629000 PROTEIN"/>
    <property type="match status" value="1"/>
</dbReference>
<sequence>MAESASPSSNSPREDELADLIQRFVDSLAEYSDRLPFALDRQKLRSFTTLAALAITLVFAWKLLRAPADQQRRPRRRPTPSISSSTSRTRSGTRPSSDVFLSSGDSRAQDAVDQFFQPVKLTLEQLVRHKLCEGRKVTCQLLGVILQETTPEELQKHATVRSSVLEVLLEITKFCDVYLMERILDDESEEKVLSALSDAGVFTTGGLVKDKVLFCSTENGRISFVRQLEPDWHIDTNPEIIHQLARFIKYQLHISPNRVERAASNVFSSASLEQFFGGLGS</sequence>
<reference evidence="2" key="1">
    <citation type="journal article" date="2015" name="Nat. Genet.">
        <title>The pineapple genome and the evolution of CAM photosynthesis.</title>
        <authorList>
            <person name="Ming R."/>
            <person name="VanBuren R."/>
            <person name="Wai C.M."/>
            <person name="Tang H."/>
            <person name="Schatz M.C."/>
            <person name="Bowers J.E."/>
            <person name="Lyons E."/>
            <person name="Wang M.L."/>
            <person name="Chen J."/>
            <person name="Biggers E."/>
            <person name="Zhang J."/>
            <person name="Huang L."/>
            <person name="Zhang L."/>
            <person name="Miao W."/>
            <person name="Zhang J."/>
            <person name="Ye Z."/>
            <person name="Miao C."/>
            <person name="Lin Z."/>
            <person name="Wang H."/>
            <person name="Zhou H."/>
            <person name="Yim W.C."/>
            <person name="Priest H.D."/>
            <person name="Zheng C."/>
            <person name="Woodhouse M."/>
            <person name="Edger P.P."/>
            <person name="Guyot R."/>
            <person name="Guo H.B."/>
            <person name="Guo H."/>
            <person name="Zheng G."/>
            <person name="Singh R."/>
            <person name="Sharma A."/>
            <person name="Min X."/>
            <person name="Zheng Y."/>
            <person name="Lee H."/>
            <person name="Gurtowski J."/>
            <person name="Sedlazeck F.J."/>
            <person name="Harkess A."/>
            <person name="McKain M.R."/>
            <person name="Liao Z."/>
            <person name="Fang J."/>
            <person name="Liu J."/>
            <person name="Zhang X."/>
            <person name="Zhang Q."/>
            <person name="Hu W."/>
            <person name="Qin Y."/>
            <person name="Wang K."/>
            <person name="Chen L.Y."/>
            <person name="Shirley N."/>
            <person name="Lin Y.R."/>
            <person name="Liu L.Y."/>
            <person name="Hernandez A.G."/>
            <person name="Wright C.L."/>
            <person name="Bulone V."/>
            <person name="Tuskan G.A."/>
            <person name="Heath K."/>
            <person name="Zee F."/>
            <person name="Moore P.H."/>
            <person name="Sunkar R."/>
            <person name="Leebens-Mack J.H."/>
            <person name="Mockler T."/>
            <person name="Bennetzen J.L."/>
            <person name="Freeling M."/>
            <person name="Sankoff D."/>
            <person name="Paterson A.H."/>
            <person name="Zhu X."/>
            <person name="Yang X."/>
            <person name="Smith J.A."/>
            <person name="Cushman J.C."/>
            <person name="Paull R.E."/>
            <person name="Yu Q."/>
        </authorList>
    </citation>
    <scope>NUCLEOTIDE SEQUENCE [LARGE SCALE GENOMIC DNA]</scope>
    <source>
        <strain evidence="2">cv. F153</strain>
    </source>
</reference>
<protein>
    <submittedName>
        <fullName evidence="3">Peroxisome biogenesis protein 22</fullName>
    </submittedName>
</protein>
<dbReference type="GeneID" id="109725131"/>
<organism evidence="2 3">
    <name type="scientific">Ananas comosus</name>
    <name type="common">Pineapple</name>
    <name type="synonym">Ananas ananas</name>
    <dbReference type="NCBI Taxonomy" id="4615"/>
    <lineage>
        <taxon>Eukaryota</taxon>
        <taxon>Viridiplantae</taxon>
        <taxon>Streptophyta</taxon>
        <taxon>Embryophyta</taxon>
        <taxon>Tracheophyta</taxon>
        <taxon>Spermatophyta</taxon>
        <taxon>Magnoliopsida</taxon>
        <taxon>Liliopsida</taxon>
        <taxon>Poales</taxon>
        <taxon>Bromeliaceae</taxon>
        <taxon>Bromelioideae</taxon>
        <taxon>Ananas</taxon>
    </lineage>
</organism>
<gene>
    <name evidence="3" type="primary">LOC109725131</name>
</gene>
<evidence type="ECO:0000256" key="1">
    <source>
        <dbReference type="SAM" id="MobiDB-lite"/>
    </source>
</evidence>
<feature type="region of interest" description="Disordered" evidence="1">
    <location>
        <begin position="69"/>
        <end position="104"/>
    </location>
</feature>
<dbReference type="AlphaFoldDB" id="A0A6P5GVD0"/>
<dbReference type="Gramene" id="Aco008468.1.mrna1">
    <property type="protein sequence ID" value="Aco008468.1.mrna1"/>
    <property type="gene ID" value="Aco008468.1.path1"/>
</dbReference>
<evidence type="ECO:0000313" key="3">
    <source>
        <dbReference type="RefSeq" id="XP_020109803.1"/>
    </source>
</evidence>
<dbReference type="PANTHER" id="PTHR34126">
    <property type="entry name" value="PEROXISOME BIOGENESIS PROTEIN 22"/>
    <property type="match status" value="1"/>
</dbReference>
<dbReference type="RefSeq" id="XP_020109803.1">
    <property type="nucleotide sequence ID" value="XM_020254214.1"/>
</dbReference>
<feature type="compositionally biased region" description="Low complexity" evidence="1">
    <location>
        <begin position="79"/>
        <end position="97"/>
    </location>
</feature>
<evidence type="ECO:0000313" key="2">
    <source>
        <dbReference type="Proteomes" id="UP000515123"/>
    </source>
</evidence>
<dbReference type="InterPro" id="IPR037485">
    <property type="entry name" value="PEX22"/>
</dbReference>
<dbReference type="Pfam" id="PF22978">
    <property type="entry name" value="HAD_Pex22"/>
    <property type="match status" value="1"/>
</dbReference>
<name>A0A6P5GVD0_ANACO</name>